<reference evidence="2 3" key="1">
    <citation type="submission" date="2024-02" db="EMBL/GenBank/DDBJ databases">
        <title>Draft genome sequence of Collimonas sp. strain H4R21, an effective mineral-weathering bacterial strain isolated from the beech rhizosphere.</title>
        <authorList>
            <person name="Morin E."/>
            <person name="Uroz S."/>
            <person name="Leveau J.H.J."/>
            <person name="Kumar R."/>
            <person name="Rey M.W."/>
            <person name="Pham J."/>
        </authorList>
    </citation>
    <scope>NUCLEOTIDE SEQUENCE [LARGE SCALE GENOMIC DNA]</scope>
    <source>
        <strain evidence="2 3">H4R21</strain>
    </source>
</reference>
<comment type="caution">
    <text evidence="2">The sequence shown here is derived from an EMBL/GenBank/DDBJ whole genome shotgun (WGS) entry which is preliminary data.</text>
</comment>
<keyword evidence="1" id="KW-0812">Transmembrane</keyword>
<gene>
    <name evidence="2" type="ORF">V8G57_24735</name>
</gene>
<evidence type="ECO:0000313" key="2">
    <source>
        <dbReference type="EMBL" id="MEM4990618.1"/>
    </source>
</evidence>
<evidence type="ECO:0000313" key="3">
    <source>
        <dbReference type="Proteomes" id="UP001495910"/>
    </source>
</evidence>
<accession>A0ABU9Q2W5</accession>
<dbReference type="Proteomes" id="UP001495910">
    <property type="component" value="Unassembled WGS sequence"/>
</dbReference>
<organism evidence="2 3">
    <name type="scientific">Collimonas rhizosphaerae</name>
    <dbReference type="NCBI Taxonomy" id="3126357"/>
    <lineage>
        <taxon>Bacteria</taxon>
        <taxon>Pseudomonadati</taxon>
        <taxon>Pseudomonadota</taxon>
        <taxon>Betaproteobacteria</taxon>
        <taxon>Burkholderiales</taxon>
        <taxon>Oxalobacteraceae</taxon>
        <taxon>Collimonas</taxon>
    </lineage>
</organism>
<keyword evidence="1" id="KW-0472">Membrane</keyword>
<proteinExistence type="predicted"/>
<keyword evidence="1" id="KW-1133">Transmembrane helix</keyword>
<dbReference type="RefSeq" id="WP_342831623.1">
    <property type="nucleotide sequence ID" value="NZ_JBANDC010000027.1"/>
</dbReference>
<sequence>MWDRDCAQMRLAQAVFRMVIAALLAAFLAALTIKNTLFSIAREIASARPESCLSF</sequence>
<name>A0ABU9Q2W5_9BURK</name>
<feature type="transmembrane region" description="Helical" evidence="1">
    <location>
        <begin position="14"/>
        <end position="33"/>
    </location>
</feature>
<keyword evidence="3" id="KW-1185">Reference proteome</keyword>
<evidence type="ECO:0000256" key="1">
    <source>
        <dbReference type="SAM" id="Phobius"/>
    </source>
</evidence>
<dbReference type="EMBL" id="JBANDC010000027">
    <property type="protein sequence ID" value="MEM4990618.1"/>
    <property type="molecule type" value="Genomic_DNA"/>
</dbReference>
<protein>
    <submittedName>
        <fullName evidence="2">Uncharacterized protein</fullName>
    </submittedName>
</protein>